<dbReference type="EMBL" id="CAJOBF010013985">
    <property type="protein sequence ID" value="CAF4335166.1"/>
    <property type="molecule type" value="Genomic_DNA"/>
</dbReference>
<evidence type="ECO:0000313" key="2">
    <source>
        <dbReference type="Proteomes" id="UP000663842"/>
    </source>
</evidence>
<accession>A0A820JYH9</accession>
<feature type="non-terminal residue" evidence="1">
    <location>
        <position position="1"/>
    </location>
</feature>
<organism evidence="1 2">
    <name type="scientific">Rotaria magnacalcarata</name>
    <dbReference type="NCBI Taxonomy" id="392030"/>
    <lineage>
        <taxon>Eukaryota</taxon>
        <taxon>Metazoa</taxon>
        <taxon>Spiralia</taxon>
        <taxon>Gnathifera</taxon>
        <taxon>Rotifera</taxon>
        <taxon>Eurotatoria</taxon>
        <taxon>Bdelloidea</taxon>
        <taxon>Philodinida</taxon>
        <taxon>Philodinidae</taxon>
        <taxon>Rotaria</taxon>
    </lineage>
</organism>
<evidence type="ECO:0000313" key="1">
    <source>
        <dbReference type="EMBL" id="CAF4335166.1"/>
    </source>
</evidence>
<dbReference type="AlphaFoldDB" id="A0A820JYH9"/>
<dbReference type="Proteomes" id="UP000663842">
    <property type="component" value="Unassembled WGS sequence"/>
</dbReference>
<protein>
    <submittedName>
        <fullName evidence="1">Uncharacterized protein</fullName>
    </submittedName>
</protein>
<reference evidence="1" key="1">
    <citation type="submission" date="2021-02" db="EMBL/GenBank/DDBJ databases">
        <authorList>
            <person name="Nowell W R."/>
        </authorList>
    </citation>
    <scope>NUCLEOTIDE SEQUENCE</scope>
</reference>
<gene>
    <name evidence="1" type="ORF">UXM345_LOCUS35214</name>
</gene>
<comment type="caution">
    <text evidence="1">The sequence shown here is derived from an EMBL/GenBank/DDBJ whole genome shotgun (WGS) entry which is preliminary data.</text>
</comment>
<name>A0A820JYH9_9BILA</name>
<sequence>SATCDEVTNSDASFQRFCETDKVSNPKDFRTSSKITKATVDEMDEVYEYHPQSDLRAISIACPILLIADR</sequence>
<proteinExistence type="predicted"/>